<keyword evidence="3" id="KW-1003">Cell membrane</keyword>
<proteinExistence type="inferred from homology"/>
<evidence type="ECO:0000256" key="6">
    <source>
        <dbReference type="ARBA" id="ARBA00023136"/>
    </source>
</evidence>
<gene>
    <name evidence="8" type="ORF">Ocin01_15040</name>
</gene>
<dbReference type="InterPro" id="IPR002159">
    <property type="entry name" value="CD36_fam"/>
</dbReference>
<dbReference type="PANTHER" id="PTHR11923">
    <property type="entry name" value="SCAVENGER RECEPTOR CLASS B TYPE-1 SR-B1"/>
    <property type="match status" value="1"/>
</dbReference>
<dbReference type="STRING" id="48709.A0A1D2MF78"/>
<evidence type="ECO:0000256" key="5">
    <source>
        <dbReference type="ARBA" id="ARBA00022989"/>
    </source>
</evidence>
<feature type="non-terminal residue" evidence="8">
    <location>
        <position position="1"/>
    </location>
</feature>
<evidence type="ECO:0000256" key="3">
    <source>
        <dbReference type="ARBA" id="ARBA00022475"/>
    </source>
</evidence>
<feature type="non-terminal residue" evidence="8">
    <location>
        <position position="115"/>
    </location>
</feature>
<keyword evidence="9" id="KW-1185">Reference proteome</keyword>
<evidence type="ECO:0000256" key="7">
    <source>
        <dbReference type="ARBA" id="ARBA00023180"/>
    </source>
</evidence>
<dbReference type="GO" id="GO:0005886">
    <property type="term" value="C:plasma membrane"/>
    <property type="evidence" value="ECO:0007669"/>
    <property type="project" value="UniProtKB-SubCell"/>
</dbReference>
<evidence type="ECO:0000313" key="9">
    <source>
        <dbReference type="Proteomes" id="UP000094527"/>
    </source>
</evidence>
<evidence type="ECO:0000256" key="1">
    <source>
        <dbReference type="ARBA" id="ARBA00004236"/>
    </source>
</evidence>
<evidence type="ECO:0000313" key="8">
    <source>
        <dbReference type="EMBL" id="ODM91647.1"/>
    </source>
</evidence>
<keyword evidence="5" id="KW-1133">Transmembrane helix</keyword>
<comment type="caution">
    <text evidence="8">The sequence shown here is derived from an EMBL/GenBank/DDBJ whole genome shotgun (WGS) entry which is preliminary data.</text>
</comment>
<dbReference type="AlphaFoldDB" id="A0A1D2MF78"/>
<protein>
    <submittedName>
        <fullName evidence="8">Lysosome membrane protein 2</fullName>
    </submittedName>
</protein>
<dbReference type="PRINTS" id="PR01609">
    <property type="entry name" value="CD36FAMILY"/>
</dbReference>
<dbReference type="GO" id="GO:0005044">
    <property type="term" value="F:scavenger receptor activity"/>
    <property type="evidence" value="ECO:0007669"/>
    <property type="project" value="TreeGrafter"/>
</dbReference>
<evidence type="ECO:0000256" key="2">
    <source>
        <dbReference type="ARBA" id="ARBA00010532"/>
    </source>
</evidence>
<keyword evidence="4" id="KW-0812">Transmembrane</keyword>
<keyword evidence="7" id="KW-0325">Glycoprotein</keyword>
<sequence length="115" mass="13542">SYAGGALKEKQEDEWRPERLGNVLESTLVRYYIFSLTNPEEFRNGSIPEMEELGPFTYREKRIKKNMLRLDDNTLQYDIDWSMHFLPELTKKGLSENTEFTALNAPLIYECNKNT</sequence>
<organism evidence="8 9">
    <name type="scientific">Orchesella cincta</name>
    <name type="common">Springtail</name>
    <name type="synonym">Podura cincta</name>
    <dbReference type="NCBI Taxonomy" id="48709"/>
    <lineage>
        <taxon>Eukaryota</taxon>
        <taxon>Metazoa</taxon>
        <taxon>Ecdysozoa</taxon>
        <taxon>Arthropoda</taxon>
        <taxon>Hexapoda</taxon>
        <taxon>Collembola</taxon>
        <taxon>Entomobryomorpha</taxon>
        <taxon>Entomobryoidea</taxon>
        <taxon>Orchesellidae</taxon>
        <taxon>Orchesellinae</taxon>
        <taxon>Orchesella</taxon>
    </lineage>
</organism>
<keyword evidence="6" id="KW-0472">Membrane</keyword>
<dbReference type="OrthoDB" id="195015at2759"/>
<comment type="similarity">
    <text evidence="2">Belongs to the CD36 family.</text>
</comment>
<evidence type="ECO:0000256" key="4">
    <source>
        <dbReference type="ARBA" id="ARBA00022692"/>
    </source>
</evidence>
<dbReference type="EMBL" id="LJIJ01001465">
    <property type="protein sequence ID" value="ODM91647.1"/>
    <property type="molecule type" value="Genomic_DNA"/>
</dbReference>
<comment type="subcellular location">
    <subcellularLocation>
        <location evidence="1">Cell membrane</location>
    </subcellularLocation>
</comment>
<dbReference type="Proteomes" id="UP000094527">
    <property type="component" value="Unassembled WGS sequence"/>
</dbReference>
<reference evidence="8 9" key="1">
    <citation type="journal article" date="2016" name="Genome Biol. Evol.">
        <title>Gene Family Evolution Reflects Adaptation to Soil Environmental Stressors in the Genome of the Collembolan Orchesella cincta.</title>
        <authorList>
            <person name="Faddeeva-Vakhrusheva A."/>
            <person name="Derks M.F."/>
            <person name="Anvar S.Y."/>
            <person name="Agamennone V."/>
            <person name="Suring W."/>
            <person name="Smit S."/>
            <person name="van Straalen N.M."/>
            <person name="Roelofs D."/>
        </authorList>
    </citation>
    <scope>NUCLEOTIDE SEQUENCE [LARGE SCALE GENOMIC DNA]</scope>
    <source>
        <tissue evidence="8">Mixed pool</tissue>
    </source>
</reference>
<dbReference type="Pfam" id="PF01130">
    <property type="entry name" value="CD36"/>
    <property type="match status" value="1"/>
</dbReference>
<accession>A0A1D2MF78</accession>
<dbReference type="GO" id="GO:0005737">
    <property type="term" value="C:cytoplasm"/>
    <property type="evidence" value="ECO:0007669"/>
    <property type="project" value="TreeGrafter"/>
</dbReference>
<name>A0A1D2MF78_ORCCI</name>
<dbReference type="PANTHER" id="PTHR11923:SF51">
    <property type="entry name" value="LYSOSOME MEMBRANE PROTEIN 2"/>
    <property type="match status" value="1"/>
</dbReference>